<dbReference type="GO" id="GO:0000976">
    <property type="term" value="F:transcription cis-regulatory region binding"/>
    <property type="evidence" value="ECO:0007669"/>
    <property type="project" value="TreeGrafter"/>
</dbReference>
<evidence type="ECO:0000313" key="6">
    <source>
        <dbReference type="EMBL" id="GEM79833.1"/>
    </source>
</evidence>
<feature type="domain" description="HTH lysR-type" evidence="5">
    <location>
        <begin position="1"/>
        <end position="60"/>
    </location>
</feature>
<name>A0A511QR82_9VIBR</name>
<dbReference type="Gene3D" id="3.40.190.290">
    <property type="match status" value="1"/>
</dbReference>
<dbReference type="Gene3D" id="1.10.10.10">
    <property type="entry name" value="Winged helix-like DNA-binding domain superfamily/Winged helix DNA-binding domain"/>
    <property type="match status" value="1"/>
</dbReference>
<dbReference type="SUPFAM" id="SSF46785">
    <property type="entry name" value="Winged helix' DNA-binding domain"/>
    <property type="match status" value="1"/>
</dbReference>
<dbReference type="OrthoDB" id="196624at2"/>
<gene>
    <name evidence="6" type="primary">oxyR</name>
    <name evidence="6" type="ORF">VSU01S_20780</name>
</gene>
<keyword evidence="4" id="KW-0804">Transcription</keyword>
<dbReference type="Pfam" id="PF03466">
    <property type="entry name" value="LysR_substrate"/>
    <property type="match status" value="1"/>
</dbReference>
<evidence type="ECO:0000313" key="7">
    <source>
        <dbReference type="Proteomes" id="UP000321113"/>
    </source>
</evidence>
<reference evidence="6 7" key="1">
    <citation type="submission" date="2019-07" db="EMBL/GenBank/DDBJ databases">
        <title>Whole genome shotgun sequence of Vibrio superstes NBRC 103154.</title>
        <authorList>
            <person name="Hosoyama A."/>
            <person name="Uohara A."/>
            <person name="Ohji S."/>
            <person name="Ichikawa N."/>
        </authorList>
    </citation>
    <scope>NUCLEOTIDE SEQUENCE [LARGE SCALE GENOMIC DNA]</scope>
    <source>
        <strain evidence="6 7">NBRC 103154</strain>
    </source>
</reference>
<dbReference type="PROSITE" id="PS50931">
    <property type="entry name" value="HTH_LYSR"/>
    <property type="match status" value="1"/>
</dbReference>
<evidence type="ECO:0000256" key="4">
    <source>
        <dbReference type="ARBA" id="ARBA00023163"/>
    </source>
</evidence>
<keyword evidence="3" id="KW-0238">DNA-binding</keyword>
<protein>
    <submittedName>
        <fullName evidence="6">LysR family transcriptional regulator</fullName>
    </submittedName>
</protein>
<evidence type="ECO:0000259" key="5">
    <source>
        <dbReference type="PROSITE" id="PS50931"/>
    </source>
</evidence>
<dbReference type="GO" id="GO:0003700">
    <property type="term" value="F:DNA-binding transcription factor activity"/>
    <property type="evidence" value="ECO:0007669"/>
    <property type="project" value="InterPro"/>
</dbReference>
<keyword evidence="7" id="KW-1185">Reference proteome</keyword>
<dbReference type="Pfam" id="PF00126">
    <property type="entry name" value="HTH_1"/>
    <property type="match status" value="1"/>
</dbReference>
<evidence type="ECO:0000256" key="1">
    <source>
        <dbReference type="ARBA" id="ARBA00009437"/>
    </source>
</evidence>
<organism evidence="6 7">
    <name type="scientific">Vibrio superstes NBRC 103154</name>
    <dbReference type="NCBI Taxonomy" id="1219062"/>
    <lineage>
        <taxon>Bacteria</taxon>
        <taxon>Pseudomonadati</taxon>
        <taxon>Pseudomonadota</taxon>
        <taxon>Gammaproteobacteria</taxon>
        <taxon>Vibrionales</taxon>
        <taxon>Vibrionaceae</taxon>
        <taxon>Vibrio</taxon>
    </lineage>
</organism>
<dbReference type="PANTHER" id="PTHR30126:SF40">
    <property type="entry name" value="HTH-TYPE TRANSCRIPTIONAL REGULATOR GLTR"/>
    <property type="match status" value="1"/>
</dbReference>
<dbReference type="EMBL" id="BJXK01000007">
    <property type="protein sequence ID" value="GEM79833.1"/>
    <property type="molecule type" value="Genomic_DNA"/>
</dbReference>
<comment type="caution">
    <text evidence="6">The sequence shown here is derived from an EMBL/GenBank/DDBJ whole genome shotgun (WGS) entry which is preliminary data.</text>
</comment>
<comment type="similarity">
    <text evidence="1">Belongs to the LysR transcriptional regulatory family.</text>
</comment>
<proteinExistence type="inferred from homology"/>
<sequence>MNFSLAQLEAFSATYEHGSFKAAAERLNKQRQVVTKLVVTMEESCNVQLFTRKTRHLEPTDAAHKLIPFTNRALFDSGKIHSTIQRFELKPATRLSVGIDNMLISNDLMTCYQNLLTEFPELQLDIRTGSTTEVFDWLINKDVELALRFYPFSEEAEVIKVTAFNFEMVNVASSTLVNLGSVLSNDDIALMTQIVPKFVYHYHHQKQHILSDRKIISNNIQQTISMLEAGMGWAIVPKFMVEEKLADATLSSLMIEGASPIYWSAELIYLNEEDLSLAGDLFIQNVQDIVI</sequence>
<dbReference type="Proteomes" id="UP000321113">
    <property type="component" value="Unassembled WGS sequence"/>
</dbReference>
<dbReference type="InterPro" id="IPR005119">
    <property type="entry name" value="LysR_subst-bd"/>
</dbReference>
<dbReference type="AlphaFoldDB" id="A0A511QR82"/>
<dbReference type="SUPFAM" id="SSF53850">
    <property type="entry name" value="Periplasmic binding protein-like II"/>
    <property type="match status" value="1"/>
</dbReference>
<dbReference type="InterPro" id="IPR036388">
    <property type="entry name" value="WH-like_DNA-bd_sf"/>
</dbReference>
<dbReference type="CDD" id="cd05466">
    <property type="entry name" value="PBP2_LTTR_substrate"/>
    <property type="match status" value="1"/>
</dbReference>
<dbReference type="InterPro" id="IPR000847">
    <property type="entry name" value="LysR_HTH_N"/>
</dbReference>
<evidence type="ECO:0000256" key="2">
    <source>
        <dbReference type="ARBA" id="ARBA00023015"/>
    </source>
</evidence>
<dbReference type="PANTHER" id="PTHR30126">
    <property type="entry name" value="HTH-TYPE TRANSCRIPTIONAL REGULATOR"/>
    <property type="match status" value="1"/>
</dbReference>
<keyword evidence="2" id="KW-0805">Transcription regulation</keyword>
<evidence type="ECO:0000256" key="3">
    <source>
        <dbReference type="ARBA" id="ARBA00023125"/>
    </source>
</evidence>
<dbReference type="RefSeq" id="WP_119010009.1">
    <property type="nucleotide sequence ID" value="NZ_BJXK01000007.1"/>
</dbReference>
<dbReference type="InterPro" id="IPR036390">
    <property type="entry name" value="WH_DNA-bd_sf"/>
</dbReference>
<accession>A0A511QR82</accession>